<dbReference type="RefSeq" id="WP_166292466.1">
    <property type="nucleotide sequence ID" value="NZ_CP049863.1"/>
</dbReference>
<protein>
    <recommendedName>
        <fullName evidence="1">DUF7574 domain-containing protein</fullName>
    </recommendedName>
</protein>
<feature type="domain" description="DUF7574" evidence="1">
    <location>
        <begin position="2"/>
        <end position="109"/>
    </location>
</feature>
<accession>A0A6G7XI20</accession>
<dbReference type="Proteomes" id="UP000502677">
    <property type="component" value="Chromosome"/>
</dbReference>
<dbReference type="KEGG" id="lvi:G7068_13665"/>
<dbReference type="Pfam" id="PF24459">
    <property type="entry name" value="DUF7574"/>
    <property type="match status" value="1"/>
</dbReference>
<dbReference type="AlphaFoldDB" id="A0A6G7XI20"/>
<gene>
    <name evidence="2" type="ORF">G7068_13665</name>
</gene>
<dbReference type="EMBL" id="CP049863">
    <property type="protein sequence ID" value="QIK64126.1"/>
    <property type="molecule type" value="Genomic_DNA"/>
</dbReference>
<evidence type="ECO:0000259" key="1">
    <source>
        <dbReference type="Pfam" id="PF24459"/>
    </source>
</evidence>
<name>A0A6G7XI20_9MICO</name>
<sequence>MKNIHDNPADFGMIKVDEFDLSDGCWQFDYVMVWQSITDKRVFYVGTDSGCSCPSPYEDVQSIEDLERLNPDNPRPQIETLFRLGEQNYTYSAAELQRGVSDMVARVKKAQEGPRK</sequence>
<reference evidence="2 3" key="1">
    <citation type="submission" date="2020-03" db="EMBL/GenBank/DDBJ databases">
        <title>Leucobacter sp. nov., isolated from beetles.</title>
        <authorList>
            <person name="Hyun D.-W."/>
            <person name="Bae J.-W."/>
        </authorList>
    </citation>
    <scope>NUCLEOTIDE SEQUENCE [LARGE SCALE GENOMIC DNA]</scope>
    <source>
        <strain evidence="2 3">HDW9C</strain>
    </source>
</reference>
<dbReference type="InterPro" id="IPR055996">
    <property type="entry name" value="DUF7574"/>
</dbReference>
<organism evidence="2 3">
    <name type="scientific">Leucobacter viscericola</name>
    <dbReference type="NCBI Taxonomy" id="2714935"/>
    <lineage>
        <taxon>Bacteria</taxon>
        <taxon>Bacillati</taxon>
        <taxon>Actinomycetota</taxon>
        <taxon>Actinomycetes</taxon>
        <taxon>Micrococcales</taxon>
        <taxon>Microbacteriaceae</taxon>
        <taxon>Leucobacter</taxon>
    </lineage>
</organism>
<evidence type="ECO:0000313" key="3">
    <source>
        <dbReference type="Proteomes" id="UP000502677"/>
    </source>
</evidence>
<keyword evidence="3" id="KW-1185">Reference proteome</keyword>
<evidence type="ECO:0000313" key="2">
    <source>
        <dbReference type="EMBL" id="QIK64126.1"/>
    </source>
</evidence>
<proteinExistence type="predicted"/>